<keyword evidence="5" id="KW-0964">Secreted</keyword>
<keyword evidence="8" id="KW-0326">Glycosidase</keyword>
<dbReference type="InterPro" id="IPR045053">
    <property type="entry name" value="MAN-like"/>
</dbReference>
<protein>
    <recommendedName>
        <fullName evidence="4">mannan endo-1,4-beta-mannosidase</fullName>
        <ecNumber evidence="4">3.2.1.78</ecNumber>
    </recommendedName>
</protein>
<comment type="caution">
    <text evidence="11">The sequence shown here is derived from an EMBL/GenBank/DDBJ whole genome shotgun (WGS) entry which is preliminary data.</text>
</comment>
<evidence type="ECO:0000313" key="11">
    <source>
        <dbReference type="EMBL" id="KAB2611058.1"/>
    </source>
</evidence>
<dbReference type="InterPro" id="IPR001547">
    <property type="entry name" value="Glyco_hydro_5"/>
</dbReference>
<comment type="subcellular location">
    <subcellularLocation>
        <location evidence="2">Secreted</location>
    </subcellularLocation>
</comment>
<dbReference type="GO" id="GO:0016985">
    <property type="term" value="F:mannan endo-1,4-beta-mannosidase activity"/>
    <property type="evidence" value="ECO:0007669"/>
    <property type="project" value="UniProtKB-EC"/>
</dbReference>
<keyword evidence="12" id="KW-1185">Reference proteome</keyword>
<organism evidence="11 12">
    <name type="scientific">Pyrus ussuriensis x Pyrus communis</name>
    <dbReference type="NCBI Taxonomy" id="2448454"/>
    <lineage>
        <taxon>Eukaryota</taxon>
        <taxon>Viridiplantae</taxon>
        <taxon>Streptophyta</taxon>
        <taxon>Embryophyta</taxon>
        <taxon>Tracheophyta</taxon>
        <taxon>Spermatophyta</taxon>
        <taxon>Magnoliopsida</taxon>
        <taxon>eudicotyledons</taxon>
        <taxon>Gunneridae</taxon>
        <taxon>Pentapetalae</taxon>
        <taxon>rosids</taxon>
        <taxon>fabids</taxon>
        <taxon>Rosales</taxon>
        <taxon>Rosaceae</taxon>
        <taxon>Amygdaloideae</taxon>
        <taxon>Maleae</taxon>
        <taxon>Pyrus</taxon>
    </lineage>
</organism>
<evidence type="ECO:0000256" key="9">
    <source>
        <dbReference type="SAM" id="SignalP"/>
    </source>
</evidence>
<reference evidence="11 12" key="3">
    <citation type="submission" date="2019-11" db="EMBL/GenBank/DDBJ databases">
        <title>A de novo genome assembly of a pear dwarfing rootstock.</title>
        <authorList>
            <person name="Wang F."/>
            <person name="Wang J."/>
            <person name="Li S."/>
            <person name="Zhang Y."/>
            <person name="Fang M."/>
            <person name="Ma L."/>
            <person name="Zhao Y."/>
            <person name="Jiang S."/>
        </authorList>
    </citation>
    <scope>NUCLEOTIDE SEQUENCE [LARGE SCALE GENOMIC DNA]</scope>
    <source>
        <strain evidence="11">S2</strain>
        <tissue evidence="11">Leaf</tissue>
    </source>
</reference>
<dbReference type="EMBL" id="SMOL01000487">
    <property type="protein sequence ID" value="KAB2611058.1"/>
    <property type="molecule type" value="Genomic_DNA"/>
</dbReference>
<dbReference type="PANTHER" id="PTHR31451:SF39">
    <property type="entry name" value="MANNAN ENDO-1,4-BETA-MANNOSIDASE 1"/>
    <property type="match status" value="1"/>
</dbReference>
<feature type="domain" description="Glycoside hydrolase family 5" evidence="10">
    <location>
        <begin position="37"/>
        <end position="372"/>
    </location>
</feature>
<dbReference type="Gene3D" id="3.20.20.80">
    <property type="entry name" value="Glycosidases"/>
    <property type="match status" value="1"/>
</dbReference>
<dbReference type="GO" id="GO:0005576">
    <property type="term" value="C:extracellular region"/>
    <property type="evidence" value="ECO:0007669"/>
    <property type="project" value="UniProtKB-SubCell"/>
</dbReference>
<keyword evidence="6 9" id="KW-0732">Signal</keyword>
<dbReference type="SUPFAM" id="SSF51445">
    <property type="entry name" value="(Trans)glycosidases"/>
    <property type="match status" value="1"/>
</dbReference>
<dbReference type="AlphaFoldDB" id="A0A5N5G727"/>
<evidence type="ECO:0000256" key="5">
    <source>
        <dbReference type="ARBA" id="ARBA00022525"/>
    </source>
</evidence>
<reference evidence="11 12" key="1">
    <citation type="submission" date="2019-09" db="EMBL/GenBank/DDBJ databases">
        <authorList>
            <person name="Ou C."/>
        </authorList>
    </citation>
    <scope>NUCLEOTIDE SEQUENCE [LARGE SCALE GENOMIC DNA]</scope>
    <source>
        <strain evidence="11">S2</strain>
        <tissue evidence="11">Leaf</tissue>
    </source>
</reference>
<dbReference type="OrthoDB" id="406631at2759"/>
<name>A0A5N5G727_9ROSA</name>
<evidence type="ECO:0000256" key="3">
    <source>
        <dbReference type="ARBA" id="ARBA00005641"/>
    </source>
</evidence>
<evidence type="ECO:0000313" key="12">
    <source>
        <dbReference type="Proteomes" id="UP000327157"/>
    </source>
</evidence>
<dbReference type="PANTHER" id="PTHR31451">
    <property type="match status" value="1"/>
</dbReference>
<evidence type="ECO:0000256" key="1">
    <source>
        <dbReference type="ARBA" id="ARBA00001678"/>
    </source>
</evidence>
<dbReference type="FunFam" id="3.20.20.80:FF:000012">
    <property type="entry name" value="Mannan endo-1,4-beta-mannosidase 6"/>
    <property type="match status" value="1"/>
</dbReference>
<dbReference type="Proteomes" id="UP000327157">
    <property type="component" value="Chromosome 17"/>
</dbReference>
<dbReference type="PROSITE" id="PS00659">
    <property type="entry name" value="GLYCOSYL_HYDROL_F5"/>
    <property type="match status" value="1"/>
</dbReference>
<evidence type="ECO:0000256" key="2">
    <source>
        <dbReference type="ARBA" id="ARBA00004613"/>
    </source>
</evidence>
<keyword evidence="7" id="KW-0378">Hydrolase</keyword>
<proteinExistence type="inferred from homology"/>
<dbReference type="InterPro" id="IPR018087">
    <property type="entry name" value="Glyco_hydro_5_CS"/>
</dbReference>
<dbReference type="GO" id="GO:0000272">
    <property type="term" value="P:polysaccharide catabolic process"/>
    <property type="evidence" value="ECO:0007669"/>
    <property type="project" value="InterPro"/>
</dbReference>
<evidence type="ECO:0000256" key="6">
    <source>
        <dbReference type="ARBA" id="ARBA00022729"/>
    </source>
</evidence>
<accession>A0A5N5G727</accession>
<gene>
    <name evidence="11" type="ORF">D8674_019090</name>
</gene>
<comment type="similarity">
    <text evidence="3">Belongs to the glycosyl hydrolase 5 (cellulase A) family.</text>
</comment>
<evidence type="ECO:0000256" key="7">
    <source>
        <dbReference type="ARBA" id="ARBA00022801"/>
    </source>
</evidence>
<feature type="signal peptide" evidence="9">
    <location>
        <begin position="1"/>
        <end position="29"/>
    </location>
</feature>
<evidence type="ECO:0000256" key="8">
    <source>
        <dbReference type="ARBA" id="ARBA00023295"/>
    </source>
</evidence>
<dbReference type="Pfam" id="PF26410">
    <property type="entry name" value="GH5_mannosidase"/>
    <property type="match status" value="1"/>
</dbReference>
<sequence>MSEKGLLHIFVLLTFWVLIFHARVGDCKGKATRPGSTFARTQGTRFVMNGKPFYINGFNAYWMMYMASDPSTRAKVTSALQQASKYGMNVARVWAFSDGGNDRPLQPSPGSYNEDTFKGLDFVISEAKRYGVYVILSFVNNFDEYGGRKQYVQWAREHGQSISTDDDFYTNSVVKGYYKDHIKTLLTRKNSITNVAYKNDPTIVAWELMNEPRCQSDVSGSILQQWVKEMAAHVKYIDSKHLLEIGLEGFYGKTTPDKKQFNPGNLEYGSDFIASNLLPDIDFATIHIYAEQWLPGTSEEGQAGFVDKWVQQHIEDCNTVVKKPLVLGEFGKSYRLPGYTPGKRNAYFRKLYEYIYTSASSGGSLVGGIFWQLMAQGMDTFRDGYEVVLEESPTTANVIAYQSSKLGRLN</sequence>
<dbReference type="InterPro" id="IPR017853">
    <property type="entry name" value="GH"/>
</dbReference>
<evidence type="ECO:0000256" key="4">
    <source>
        <dbReference type="ARBA" id="ARBA00012706"/>
    </source>
</evidence>
<evidence type="ECO:0000259" key="10">
    <source>
        <dbReference type="Pfam" id="PF26410"/>
    </source>
</evidence>
<dbReference type="EC" id="3.2.1.78" evidence="4"/>
<reference evidence="12" key="2">
    <citation type="submission" date="2019-10" db="EMBL/GenBank/DDBJ databases">
        <title>A de novo genome assembly of a pear dwarfing rootstock.</title>
        <authorList>
            <person name="Wang F."/>
            <person name="Wang J."/>
            <person name="Li S."/>
            <person name="Zhang Y."/>
            <person name="Fang M."/>
            <person name="Ma L."/>
            <person name="Zhao Y."/>
            <person name="Jiang S."/>
        </authorList>
    </citation>
    <scope>NUCLEOTIDE SEQUENCE [LARGE SCALE GENOMIC DNA]</scope>
</reference>
<comment type="catalytic activity">
    <reaction evidence="1">
        <text>Random hydrolysis of (1-&gt;4)-beta-D-mannosidic linkages in mannans, galactomannans and glucomannans.</text>
        <dbReference type="EC" id="3.2.1.78"/>
    </reaction>
</comment>
<feature type="chain" id="PRO_5024386731" description="mannan endo-1,4-beta-mannosidase" evidence="9">
    <location>
        <begin position="30"/>
        <end position="410"/>
    </location>
</feature>